<dbReference type="Proteomes" id="UP000027238">
    <property type="component" value="Unassembled WGS sequence"/>
</dbReference>
<proteinExistence type="predicted"/>
<gene>
    <name evidence="3" type="ORF">CSUB01_11207</name>
</gene>
<feature type="region of interest" description="Disordered" evidence="1">
    <location>
        <begin position="1"/>
        <end position="63"/>
    </location>
</feature>
<comment type="caution">
    <text evidence="3">The sequence shown here is derived from an EMBL/GenBank/DDBJ whole genome shotgun (WGS) entry which is preliminary data.</text>
</comment>
<name>A0A066XGH8_COLSU</name>
<keyword evidence="2" id="KW-1133">Transmembrane helix</keyword>
<dbReference type="AlphaFoldDB" id="A0A066XGH8"/>
<dbReference type="EMBL" id="JMSE01000685">
    <property type="protein sequence ID" value="KDN68288.1"/>
    <property type="molecule type" value="Genomic_DNA"/>
</dbReference>
<evidence type="ECO:0000313" key="3">
    <source>
        <dbReference type="EMBL" id="KDN68288.1"/>
    </source>
</evidence>
<protein>
    <submittedName>
        <fullName evidence="3">Uncharacterized protein</fullName>
    </submittedName>
</protein>
<keyword evidence="4" id="KW-1185">Reference proteome</keyword>
<keyword evidence="2" id="KW-0472">Membrane</keyword>
<sequence>MFRDSRSRSSSASSGHEESPPDYHAIPFTIVLPPRIDGDANETYERREQDGEEKRGRQRRRRRRRCDSQGLNLCFHSDWVPMRGTLELHFSSEGIQTSLEGQQPPAHDEDARVLTLECSRITFPTANSSSSSRFRLHTWALIGLGLYLVAITLITITVETYIYYNRSALWSMEQRWREIPLSAGLSRVAVLYGDAALSLVELTESAASLLSDLQENILPLCRHAGAITHSIESVCGEYDAVLTDAVASLAALQIHASSWIVAGAMDGLRVKGLLSCWEEINWEDEGDDDDNSGGGGGGSGDGGDKYARGAMYACVAGLLRRWGDTDSAGLLSLAVEQARRMESQLRDMRARQDWIVDPFEEVLRSAPASSSSKVTKKRTVPHMVSVLVSALRNETDPEFDRLLGRIVPWQEAMVSAGAERALLEAELSALAGAEWVTWLHGHAVLWIFPAMDRMVSDLEGTIKALGSR</sequence>
<feature type="transmembrane region" description="Helical" evidence="2">
    <location>
        <begin position="139"/>
        <end position="164"/>
    </location>
</feature>
<dbReference type="HOGENOM" id="CLU_583957_0_0_1"/>
<evidence type="ECO:0000256" key="1">
    <source>
        <dbReference type="SAM" id="MobiDB-lite"/>
    </source>
</evidence>
<accession>A0A066XGH8</accession>
<organism evidence="3 4">
    <name type="scientific">Colletotrichum sublineola</name>
    <name type="common">Sorghum anthracnose fungus</name>
    <dbReference type="NCBI Taxonomy" id="1173701"/>
    <lineage>
        <taxon>Eukaryota</taxon>
        <taxon>Fungi</taxon>
        <taxon>Dikarya</taxon>
        <taxon>Ascomycota</taxon>
        <taxon>Pezizomycotina</taxon>
        <taxon>Sordariomycetes</taxon>
        <taxon>Hypocreomycetidae</taxon>
        <taxon>Glomerellales</taxon>
        <taxon>Glomerellaceae</taxon>
        <taxon>Colletotrichum</taxon>
        <taxon>Colletotrichum graminicola species complex</taxon>
    </lineage>
</organism>
<dbReference type="OrthoDB" id="4850604at2759"/>
<evidence type="ECO:0000313" key="4">
    <source>
        <dbReference type="Proteomes" id="UP000027238"/>
    </source>
</evidence>
<evidence type="ECO:0000256" key="2">
    <source>
        <dbReference type="SAM" id="Phobius"/>
    </source>
</evidence>
<keyword evidence="2" id="KW-0812">Transmembrane</keyword>
<feature type="compositionally biased region" description="Basic and acidic residues" evidence="1">
    <location>
        <begin position="43"/>
        <end position="55"/>
    </location>
</feature>
<dbReference type="eggNOG" id="ENOG502RNQY">
    <property type="taxonomic scope" value="Eukaryota"/>
</dbReference>
<reference evidence="4" key="1">
    <citation type="journal article" date="2014" name="Genome Announc.">
        <title>Draft genome sequence of Colletotrichum sublineola, a destructive pathogen of cultivated sorghum.</title>
        <authorList>
            <person name="Baroncelli R."/>
            <person name="Sanz-Martin J.M."/>
            <person name="Rech G.E."/>
            <person name="Sukno S.A."/>
            <person name="Thon M.R."/>
        </authorList>
    </citation>
    <scope>NUCLEOTIDE SEQUENCE [LARGE SCALE GENOMIC DNA]</scope>
    <source>
        <strain evidence="4">TX430BB</strain>
    </source>
</reference>